<dbReference type="InterPro" id="IPR004485">
    <property type="entry name" value="Cobalamin_biosynth_CobD/CbiB"/>
</dbReference>
<comment type="similarity">
    <text evidence="3 9">Belongs to the CobD/CbiB family.</text>
</comment>
<evidence type="ECO:0000313" key="11">
    <source>
        <dbReference type="Proteomes" id="UP001243623"/>
    </source>
</evidence>
<comment type="function">
    <text evidence="9">Converts cobyric acid to cobinamide by the addition of aminopropanol on the F carboxylic group.</text>
</comment>
<evidence type="ECO:0000256" key="7">
    <source>
        <dbReference type="ARBA" id="ARBA00022989"/>
    </source>
</evidence>
<keyword evidence="5 9" id="KW-0169">Cobalamin biosynthesis</keyword>
<comment type="subcellular location">
    <subcellularLocation>
        <location evidence="1 9">Cell membrane</location>
        <topology evidence="1 9">Multi-pass membrane protein</topology>
    </subcellularLocation>
</comment>
<dbReference type="PANTHER" id="PTHR34308:SF1">
    <property type="entry name" value="COBALAMIN BIOSYNTHESIS PROTEIN CBIB"/>
    <property type="match status" value="1"/>
</dbReference>
<dbReference type="HAMAP" id="MF_00024">
    <property type="entry name" value="CobD_CbiB"/>
    <property type="match status" value="1"/>
</dbReference>
<feature type="transmembrane region" description="Helical" evidence="9">
    <location>
        <begin position="249"/>
        <end position="269"/>
    </location>
</feature>
<evidence type="ECO:0000256" key="8">
    <source>
        <dbReference type="ARBA" id="ARBA00023136"/>
    </source>
</evidence>
<evidence type="ECO:0000256" key="2">
    <source>
        <dbReference type="ARBA" id="ARBA00004953"/>
    </source>
</evidence>
<sequence>MIINIAVLAFIFDIFIGDPRSKFHPVVLIGNLISILEKFLLNSSDGKTKKRLSGMLLVISTLTIITSITWSFLHYLSNLNLWIFYLANIILLSFTISPRSLAQAGIEIRNYLLRNDLENARIKVGWIVGRDTKNLDQANITRATVETIAENIVDGIISPLCYYFIGGVVFAVFYRTVNTLDSMIAYKNDKYIDFGMFAAKLDDLFNYIPARLTAIMIIIVAFCLQFDFKQAYRSIGQDAKKHPSPNSGYSEAGVAGALGVQLGGLNYYFGTPSFRAHMGEKKNELLPMHITHTIYIMYGVTILFLVWVAAIGYFWRG</sequence>
<dbReference type="NCBIfam" id="TIGR00380">
    <property type="entry name" value="cobal_cbiB"/>
    <property type="match status" value="1"/>
</dbReference>
<reference evidence="10" key="1">
    <citation type="submission" date="2023-03" db="EMBL/GenBank/DDBJ databases">
        <title>Selenobaculum gbiensis gen. nov. sp. nov., a new bacterium isolated from the gut microbiota of IBD patient.</title>
        <authorList>
            <person name="Yeo S."/>
            <person name="Park H."/>
            <person name="Huh C.S."/>
        </authorList>
    </citation>
    <scope>NUCLEOTIDE SEQUENCE</scope>
    <source>
        <strain evidence="10">ICN-92133</strain>
    </source>
</reference>
<keyword evidence="6 9" id="KW-0812">Transmembrane</keyword>
<feature type="transmembrane region" description="Helical" evidence="9">
    <location>
        <begin position="79"/>
        <end position="96"/>
    </location>
</feature>
<organism evidence="10 11">
    <name type="scientific">Selenobaculum gibii</name>
    <dbReference type="NCBI Taxonomy" id="3054208"/>
    <lineage>
        <taxon>Bacteria</taxon>
        <taxon>Bacillati</taxon>
        <taxon>Bacillota</taxon>
        <taxon>Negativicutes</taxon>
        <taxon>Selenomonadales</taxon>
        <taxon>Selenomonadaceae</taxon>
        <taxon>Selenobaculum</taxon>
    </lineage>
</organism>
<evidence type="ECO:0000256" key="4">
    <source>
        <dbReference type="ARBA" id="ARBA00022475"/>
    </source>
</evidence>
<evidence type="ECO:0000256" key="1">
    <source>
        <dbReference type="ARBA" id="ARBA00004651"/>
    </source>
</evidence>
<dbReference type="PANTHER" id="PTHR34308">
    <property type="entry name" value="COBALAMIN BIOSYNTHESIS PROTEIN CBIB"/>
    <property type="match status" value="1"/>
</dbReference>
<feature type="transmembrane region" description="Helical" evidence="9">
    <location>
        <begin position="208"/>
        <end position="228"/>
    </location>
</feature>
<name>A0A9Y2AK31_9FIRM</name>
<evidence type="ECO:0000313" key="10">
    <source>
        <dbReference type="EMBL" id="WIW71907.1"/>
    </source>
</evidence>
<feature type="transmembrane region" description="Helical" evidence="9">
    <location>
        <begin position="289"/>
        <end position="315"/>
    </location>
</feature>
<accession>A0A9Y2AK31</accession>
<dbReference type="GO" id="GO:0009236">
    <property type="term" value="P:cobalamin biosynthetic process"/>
    <property type="evidence" value="ECO:0007669"/>
    <property type="project" value="UniProtKB-UniRule"/>
</dbReference>
<keyword evidence="7 9" id="KW-1133">Transmembrane helix</keyword>
<evidence type="ECO:0000256" key="9">
    <source>
        <dbReference type="HAMAP-Rule" id="MF_00024"/>
    </source>
</evidence>
<feature type="transmembrane region" description="Helical" evidence="9">
    <location>
        <begin position="53"/>
        <end position="73"/>
    </location>
</feature>
<keyword evidence="4 9" id="KW-1003">Cell membrane</keyword>
<dbReference type="GO" id="GO:0048472">
    <property type="term" value="F:threonine-phosphate decarboxylase activity"/>
    <property type="evidence" value="ECO:0007669"/>
    <property type="project" value="InterPro"/>
</dbReference>
<dbReference type="Proteomes" id="UP001243623">
    <property type="component" value="Chromosome"/>
</dbReference>
<dbReference type="GO" id="GO:0015420">
    <property type="term" value="F:ABC-type vitamin B12 transporter activity"/>
    <property type="evidence" value="ECO:0007669"/>
    <property type="project" value="UniProtKB-UniRule"/>
</dbReference>
<keyword evidence="11" id="KW-1185">Reference proteome</keyword>
<proteinExistence type="inferred from homology"/>
<gene>
    <name evidence="10" type="primary">cbiB</name>
    <name evidence="9" type="synonym">cobD</name>
    <name evidence="10" type="ORF">P3F81_06320</name>
</gene>
<evidence type="ECO:0000256" key="6">
    <source>
        <dbReference type="ARBA" id="ARBA00022692"/>
    </source>
</evidence>
<dbReference type="Pfam" id="PF03186">
    <property type="entry name" value="CobD_Cbib"/>
    <property type="match status" value="1"/>
</dbReference>
<dbReference type="EMBL" id="CP120678">
    <property type="protein sequence ID" value="WIW71907.1"/>
    <property type="molecule type" value="Genomic_DNA"/>
</dbReference>
<comment type="pathway">
    <text evidence="2 9">Cofactor biosynthesis; adenosylcobalamin biosynthesis.</text>
</comment>
<evidence type="ECO:0000256" key="5">
    <source>
        <dbReference type="ARBA" id="ARBA00022573"/>
    </source>
</evidence>
<feature type="transmembrane region" description="Helical" evidence="9">
    <location>
        <begin position="160"/>
        <end position="177"/>
    </location>
</feature>
<protein>
    <recommendedName>
        <fullName evidence="9">Cobalamin biosynthesis protein CobD</fullName>
    </recommendedName>
</protein>
<dbReference type="AlphaFoldDB" id="A0A9Y2AK31"/>
<dbReference type="RefSeq" id="WP_147668722.1">
    <property type="nucleotide sequence ID" value="NZ_CP120678.1"/>
</dbReference>
<dbReference type="GO" id="GO:0005886">
    <property type="term" value="C:plasma membrane"/>
    <property type="evidence" value="ECO:0007669"/>
    <property type="project" value="UniProtKB-SubCell"/>
</dbReference>
<evidence type="ECO:0000256" key="3">
    <source>
        <dbReference type="ARBA" id="ARBA00006263"/>
    </source>
</evidence>
<keyword evidence="8 9" id="KW-0472">Membrane</keyword>
<dbReference type="KEGG" id="sgbi:P3F81_06320"/>